<dbReference type="Gene3D" id="3.90.1170.50">
    <property type="entry name" value="Aldehyde oxidase/xanthine dehydrogenase, a/b hammerhead"/>
    <property type="match status" value="1"/>
</dbReference>
<protein>
    <submittedName>
        <fullName evidence="3">Xanthine dehydrogenase family protein molybdopterin-binding subunit</fullName>
    </submittedName>
</protein>
<gene>
    <name evidence="3" type="ORF">G3256_08365</name>
</gene>
<dbReference type="Gene3D" id="3.30.365.10">
    <property type="entry name" value="Aldehyde oxidase/xanthine dehydrogenase, molybdopterin binding domain"/>
    <property type="match status" value="4"/>
</dbReference>
<dbReference type="PANTHER" id="PTHR47495">
    <property type="entry name" value="ALDEHYDE DEHYDROGENASE"/>
    <property type="match status" value="1"/>
</dbReference>
<evidence type="ECO:0000259" key="2">
    <source>
        <dbReference type="SMART" id="SM01008"/>
    </source>
</evidence>
<dbReference type="PIRSF" id="PIRSF036389">
    <property type="entry name" value="IOR_B"/>
    <property type="match status" value="1"/>
</dbReference>
<dbReference type="InterPro" id="IPR000674">
    <property type="entry name" value="Ald_Oxase/Xan_DH_a/b"/>
</dbReference>
<keyword evidence="1" id="KW-0472">Membrane</keyword>
<accession>A0A858STP0</accession>
<dbReference type="InterPro" id="IPR052516">
    <property type="entry name" value="N-heterocyclic_Hydroxylase"/>
</dbReference>
<feature type="domain" description="Aldehyde oxidase/xanthine dehydrogenase a/b hammerhead" evidence="2">
    <location>
        <begin position="240"/>
        <end position="318"/>
    </location>
</feature>
<dbReference type="RefSeq" id="WP_169640387.1">
    <property type="nucleotide sequence ID" value="NZ_CP048788.1"/>
</dbReference>
<sequence>MSRARTLTRRTVMTGALVLGGGVAFGTWRLLTPDANPVLASLEQGAASFNPWVLIEPGGVTLITPHADVGQGVTSMQALLIAEEMDLEPGGFVTAPGVPARAYRNRALSQDAVPFMSTDQRFVARAGRSVAEGVMKLLALQVTGGSSSVPDSYNKLRRAGAVARETLKAAAAARTGIPVTQLSTAQGAVILPDGERIPYPDLTSYAAEIPPVTDVVLRPPSAWRLTGQPVERIDIRDKSTGTTRYGIDQWQADMLFASVRASPRRGGALLGYDATLAQQMPGVLHVLDLPGAVAVVADNTWNAFQALEEISFDWGPAPFPAEQDAHWQILSDAFDTTPAKTWRNDGDVSRLSGPWREYRAPYVAHQPLEPLNATIRVDGERAEIRTTHQMPGLARDKVAKITGLPAARVSFHNLPGGGSFGHRLEFDIIEQAAEIGRQLPGETIKVTLSREEDFARDIPRQIAMARARGAASGGQVTALDLQIAAPSVTRSQTGRAAFEVPGPDLQTVAGAWNMPFAIPDLRVSGRDVEGLAPVSSWRSVGAVTAGFFAESALDELIRDAGADPMAERLRLVRDPVARGVLEAVAEMSDWGRGVAPAEGRGVALVSSFGVPVAQVVDVTATHQGIRIDRVFVAADAGPILDPVNFENQVQGGVVWGLGHAINSEITYAGGEAQQRNYHAAPGLRLWQTPQIVVRGLQSARDIRGIGEPPVPPVAPALAGAVFAATGQRLREMPFARHAAFV</sequence>
<dbReference type="InterPro" id="IPR037165">
    <property type="entry name" value="AldOxase/xan_DH_Mopterin-bd_sf"/>
</dbReference>
<keyword evidence="1" id="KW-1133">Transmembrane helix</keyword>
<dbReference type="GO" id="GO:0016491">
    <property type="term" value="F:oxidoreductase activity"/>
    <property type="evidence" value="ECO:0007669"/>
    <property type="project" value="InterPro"/>
</dbReference>
<evidence type="ECO:0000313" key="3">
    <source>
        <dbReference type="EMBL" id="QJF51172.1"/>
    </source>
</evidence>
<dbReference type="InterPro" id="IPR012368">
    <property type="entry name" value="OxRdtase_Mopterin-bd_su_IorB"/>
</dbReference>
<dbReference type="PANTHER" id="PTHR47495:SF1">
    <property type="entry name" value="BLL3820 PROTEIN"/>
    <property type="match status" value="1"/>
</dbReference>
<evidence type="ECO:0000313" key="4">
    <source>
        <dbReference type="Proteomes" id="UP000503308"/>
    </source>
</evidence>
<dbReference type="InterPro" id="IPR046867">
    <property type="entry name" value="AldOxase/xan_DH_MoCoBD2"/>
</dbReference>
<name>A0A858STP0_9RHOB</name>
<dbReference type="InterPro" id="IPR006311">
    <property type="entry name" value="TAT_signal"/>
</dbReference>
<dbReference type="KEGG" id="rpon:G3256_08365"/>
<dbReference type="Pfam" id="PF20256">
    <property type="entry name" value="MoCoBD_2"/>
    <property type="match status" value="1"/>
</dbReference>
<keyword evidence="4" id="KW-1185">Reference proteome</keyword>
<keyword evidence="1" id="KW-0812">Transmembrane</keyword>
<dbReference type="Proteomes" id="UP000503308">
    <property type="component" value="Chromosome"/>
</dbReference>
<evidence type="ECO:0000256" key="1">
    <source>
        <dbReference type="SAM" id="Phobius"/>
    </source>
</evidence>
<dbReference type="AlphaFoldDB" id="A0A858STP0"/>
<dbReference type="InterPro" id="IPR008274">
    <property type="entry name" value="AldOxase/xan_DH_MoCoBD1"/>
</dbReference>
<dbReference type="SMART" id="SM01008">
    <property type="entry name" value="Ald_Xan_dh_C"/>
    <property type="match status" value="1"/>
</dbReference>
<dbReference type="SUPFAM" id="SSF56003">
    <property type="entry name" value="Molybdenum cofactor-binding domain"/>
    <property type="match status" value="2"/>
</dbReference>
<feature type="transmembrane region" description="Helical" evidence="1">
    <location>
        <begin position="12"/>
        <end position="31"/>
    </location>
</feature>
<proteinExistence type="predicted"/>
<dbReference type="PROSITE" id="PS51318">
    <property type="entry name" value="TAT"/>
    <property type="match status" value="1"/>
</dbReference>
<organism evidence="3 4">
    <name type="scientific">Roseobacter ponti</name>
    <dbReference type="NCBI Taxonomy" id="1891787"/>
    <lineage>
        <taxon>Bacteria</taxon>
        <taxon>Pseudomonadati</taxon>
        <taxon>Pseudomonadota</taxon>
        <taxon>Alphaproteobacteria</taxon>
        <taxon>Rhodobacterales</taxon>
        <taxon>Roseobacteraceae</taxon>
        <taxon>Roseobacter</taxon>
    </lineage>
</organism>
<reference evidence="3 4" key="1">
    <citation type="submission" date="2020-02" db="EMBL/GenBank/DDBJ databases">
        <title>Genome sequence of Roseobacter ponti.</title>
        <authorList>
            <person name="Hollensteiner J."/>
            <person name="Schneider D."/>
            <person name="Poehlein A."/>
            <person name="Daniel R."/>
        </authorList>
    </citation>
    <scope>NUCLEOTIDE SEQUENCE [LARGE SCALE GENOMIC DNA]</scope>
    <source>
        <strain evidence="3 4">DSM 106830</strain>
    </source>
</reference>
<dbReference type="EMBL" id="CP048788">
    <property type="protein sequence ID" value="QJF51172.1"/>
    <property type="molecule type" value="Genomic_DNA"/>
</dbReference>
<dbReference type="Pfam" id="PF02738">
    <property type="entry name" value="MoCoBD_1"/>
    <property type="match status" value="1"/>
</dbReference>